<accession>A0A149PJ91</accession>
<reference evidence="2 3" key="1">
    <citation type="journal article" date="2015" name="Int. J. Syst. Evol. Microbiol.">
        <title>Burkholderia monticola sp. nov., isolated from mountain soil.</title>
        <authorList>
            <person name="Baek I."/>
            <person name="Seo B."/>
            <person name="Lee I."/>
            <person name="Yi H."/>
            <person name="Chun J."/>
        </authorList>
    </citation>
    <scope>NUCLEOTIDE SEQUENCE [LARGE SCALE GENOMIC DNA]</scope>
    <source>
        <strain evidence="2 3">JC2948</strain>
    </source>
</reference>
<dbReference type="RefSeq" id="WP_062130947.1">
    <property type="nucleotide sequence ID" value="NZ_LRBG01000035.1"/>
</dbReference>
<sequence>MGLLDEVGKIAGAVAAVEAAEKVDPEAGLLTKGVAAIAGFEGAGKLESLVENKEEQKPDDANNAQAADDASSQT</sequence>
<dbReference type="STRING" id="1399968.CI15_21970"/>
<feature type="compositionally biased region" description="Low complexity" evidence="1">
    <location>
        <begin position="61"/>
        <end position="74"/>
    </location>
</feature>
<gene>
    <name evidence="2" type="ORF">CI15_21970</name>
</gene>
<evidence type="ECO:0000313" key="3">
    <source>
        <dbReference type="Proteomes" id="UP000075613"/>
    </source>
</evidence>
<keyword evidence="3" id="KW-1185">Reference proteome</keyword>
<organism evidence="2 3">
    <name type="scientific">Paraburkholderia monticola</name>
    <dbReference type="NCBI Taxonomy" id="1399968"/>
    <lineage>
        <taxon>Bacteria</taxon>
        <taxon>Pseudomonadati</taxon>
        <taxon>Pseudomonadota</taxon>
        <taxon>Betaproteobacteria</taxon>
        <taxon>Burkholderiales</taxon>
        <taxon>Burkholderiaceae</taxon>
        <taxon>Paraburkholderia</taxon>
    </lineage>
</organism>
<protein>
    <submittedName>
        <fullName evidence="2">Uncharacterized protein</fullName>
    </submittedName>
</protein>
<comment type="caution">
    <text evidence="2">The sequence shown here is derived from an EMBL/GenBank/DDBJ whole genome shotgun (WGS) entry which is preliminary data.</text>
</comment>
<dbReference type="OrthoDB" id="5958896at2"/>
<proteinExistence type="predicted"/>
<evidence type="ECO:0000313" key="2">
    <source>
        <dbReference type="EMBL" id="KXU84956.1"/>
    </source>
</evidence>
<dbReference type="Proteomes" id="UP000075613">
    <property type="component" value="Unassembled WGS sequence"/>
</dbReference>
<evidence type="ECO:0000256" key="1">
    <source>
        <dbReference type="SAM" id="MobiDB-lite"/>
    </source>
</evidence>
<name>A0A149PJ91_9BURK</name>
<feature type="region of interest" description="Disordered" evidence="1">
    <location>
        <begin position="50"/>
        <end position="74"/>
    </location>
</feature>
<feature type="compositionally biased region" description="Basic and acidic residues" evidence="1">
    <location>
        <begin position="50"/>
        <end position="60"/>
    </location>
</feature>
<dbReference type="AlphaFoldDB" id="A0A149PJ91"/>
<dbReference type="EMBL" id="LRBG01000035">
    <property type="protein sequence ID" value="KXU84956.1"/>
    <property type="molecule type" value="Genomic_DNA"/>
</dbReference>